<dbReference type="Proteomes" id="UP000010808">
    <property type="component" value="Chromosome"/>
</dbReference>
<dbReference type="KEGG" id="dhy:DESAM_22064"/>
<name>L0RFI8_9BACT</name>
<dbReference type="AlphaFoldDB" id="L0RFI8"/>
<gene>
    <name evidence="2" type="ORF">DESAM_22064</name>
</gene>
<sequence>MDNVRVILVASQGASRMAYIKALRSFDIQFDVAESLSDISKNYNKVKYNGFIIDVPTLLRAGAADKAEANLLIDNFPVLRLNYKASDGIRCLPTGKYSGHGNTLEEFLWENCSKFAPRSLRGTKKGTRVLNVLLNRDLNSPARGGEKSVTINFSSEGAFFFSVAGWKKGDSLWVLIKELSDKTPIKAEVMRVIPWGKTQAIPGISVNFLNLSEGQADQIEELIQEEKV</sequence>
<dbReference type="Pfam" id="PF07238">
    <property type="entry name" value="PilZ"/>
    <property type="match status" value="1"/>
</dbReference>
<feature type="domain" description="PilZ" evidence="1">
    <location>
        <begin position="146"/>
        <end position="224"/>
    </location>
</feature>
<dbReference type="InterPro" id="IPR009875">
    <property type="entry name" value="PilZ_domain"/>
</dbReference>
<proteinExistence type="predicted"/>
<dbReference type="STRING" id="1121451.DESAM_22064"/>
<evidence type="ECO:0000259" key="1">
    <source>
        <dbReference type="Pfam" id="PF07238"/>
    </source>
</evidence>
<evidence type="ECO:0000313" key="3">
    <source>
        <dbReference type="Proteomes" id="UP000010808"/>
    </source>
</evidence>
<organism evidence="2 3">
    <name type="scientific">Maridesulfovibrio hydrothermalis AM13 = DSM 14728</name>
    <dbReference type="NCBI Taxonomy" id="1121451"/>
    <lineage>
        <taxon>Bacteria</taxon>
        <taxon>Pseudomonadati</taxon>
        <taxon>Thermodesulfobacteriota</taxon>
        <taxon>Desulfovibrionia</taxon>
        <taxon>Desulfovibrionales</taxon>
        <taxon>Desulfovibrionaceae</taxon>
        <taxon>Maridesulfovibrio</taxon>
    </lineage>
</organism>
<keyword evidence="3" id="KW-1185">Reference proteome</keyword>
<dbReference type="HOGENOM" id="CLU_1238569_0_0_7"/>
<reference evidence="2 3" key="1">
    <citation type="submission" date="2012-10" db="EMBL/GenBank/DDBJ databases">
        <authorList>
            <person name="Genoscope - CEA"/>
        </authorList>
    </citation>
    <scope>NUCLEOTIDE SEQUENCE [LARGE SCALE GENOMIC DNA]</scope>
    <source>
        <strain evidence="3">AM13 / DSM 14728</strain>
    </source>
</reference>
<protein>
    <submittedName>
        <fullName evidence="2">Type IV pilus assembly PilZ</fullName>
    </submittedName>
</protein>
<dbReference type="EMBL" id="FO203522">
    <property type="protein sequence ID" value="CCO24331.1"/>
    <property type="molecule type" value="Genomic_DNA"/>
</dbReference>
<dbReference type="eggNOG" id="ENOG50345ET">
    <property type="taxonomic scope" value="Bacteria"/>
</dbReference>
<dbReference type="GO" id="GO:0035438">
    <property type="term" value="F:cyclic-di-GMP binding"/>
    <property type="evidence" value="ECO:0007669"/>
    <property type="project" value="InterPro"/>
</dbReference>
<dbReference type="PATRIC" id="fig|1121451.3.peg.2288"/>
<dbReference type="OrthoDB" id="5454592at2"/>
<accession>L0RFI8</accession>
<evidence type="ECO:0000313" key="2">
    <source>
        <dbReference type="EMBL" id="CCO24331.1"/>
    </source>
</evidence>